<protein>
    <recommendedName>
        <fullName evidence="3">Nucleotidyl transferase AbiEii/AbiGii toxin family protein</fullName>
    </recommendedName>
</protein>
<evidence type="ECO:0000313" key="2">
    <source>
        <dbReference type="Proteomes" id="UP000248863"/>
    </source>
</evidence>
<gene>
    <name evidence="1" type="ORF">CH338_10240</name>
</gene>
<comment type="caution">
    <text evidence="1">The sequence shown here is derived from an EMBL/GenBank/DDBJ whole genome shotgun (WGS) entry which is preliminary data.</text>
</comment>
<sequence length="300" mass="33914">MPQTQAIPRKVTISEWVEQVRADPVRYLERQVTEILLHAIGITPVLNESLVLKGGILMSLAHGSRRQTGDVDFTAIVDPEPYASKLRETLNGALPRAAADLGYTDIVCAVQRLVYKPRPEGFPEFTAPALRLTIGFAHRGEADEARLKEGQSTRVLQLDISFKEQVVHPTELVINEPEVSIRAYSAEEIIAEKLRALLQQPVRNRTRRQDVYDIDWLVTRYQPDEAMRARILDALLVKSADREIEPTQSSFDDPRVKEKAQAEWDTMRLEIGGALPEFEPTYQQIVVFYKSLPWSEGNGA</sequence>
<dbReference type="RefSeq" id="WP_111357001.1">
    <property type="nucleotide sequence ID" value="NZ_NHSK01000004.1"/>
</dbReference>
<organism evidence="1 2">
    <name type="scientific">Rhodoplanes elegans</name>
    <dbReference type="NCBI Taxonomy" id="29408"/>
    <lineage>
        <taxon>Bacteria</taxon>
        <taxon>Pseudomonadati</taxon>
        <taxon>Pseudomonadota</taxon>
        <taxon>Alphaproteobacteria</taxon>
        <taxon>Hyphomicrobiales</taxon>
        <taxon>Nitrobacteraceae</taxon>
        <taxon>Rhodoplanes</taxon>
    </lineage>
</organism>
<evidence type="ECO:0000313" key="1">
    <source>
        <dbReference type="EMBL" id="RAI39200.1"/>
    </source>
</evidence>
<name>A0A327KK63_9BRAD</name>
<proteinExistence type="predicted"/>
<dbReference type="Pfam" id="PF08843">
    <property type="entry name" value="AbiEii"/>
    <property type="match status" value="1"/>
</dbReference>
<dbReference type="Proteomes" id="UP000248863">
    <property type="component" value="Unassembled WGS sequence"/>
</dbReference>
<evidence type="ECO:0008006" key="3">
    <source>
        <dbReference type="Google" id="ProtNLM"/>
    </source>
</evidence>
<keyword evidence="2" id="KW-1185">Reference proteome</keyword>
<dbReference type="InterPro" id="IPR014942">
    <property type="entry name" value="AbiEii"/>
</dbReference>
<dbReference type="AlphaFoldDB" id="A0A327KK63"/>
<dbReference type="OrthoDB" id="1550603at2"/>
<dbReference type="EMBL" id="NPEU01000086">
    <property type="protein sequence ID" value="RAI39200.1"/>
    <property type="molecule type" value="Genomic_DNA"/>
</dbReference>
<accession>A0A327KK63</accession>
<reference evidence="1 2" key="1">
    <citation type="submission" date="2017-07" db="EMBL/GenBank/DDBJ databases">
        <title>Draft Genome Sequences of Select Purple Nonsulfur Bacteria.</title>
        <authorList>
            <person name="Lasarre B."/>
            <person name="Mckinlay J.B."/>
        </authorList>
    </citation>
    <scope>NUCLEOTIDE SEQUENCE [LARGE SCALE GENOMIC DNA]</scope>
    <source>
        <strain evidence="1 2">DSM 11907</strain>
    </source>
</reference>